<evidence type="ECO:0000256" key="4">
    <source>
        <dbReference type="ARBA" id="ARBA00023163"/>
    </source>
</evidence>
<dbReference type="PANTHER" id="PTHR30118:SF15">
    <property type="entry name" value="TRANSCRIPTIONAL REGULATORY PROTEIN"/>
    <property type="match status" value="1"/>
</dbReference>
<dbReference type="Gene3D" id="3.40.190.10">
    <property type="entry name" value="Periplasmic binding protein-like II"/>
    <property type="match status" value="2"/>
</dbReference>
<dbReference type="Gene3D" id="1.10.10.10">
    <property type="entry name" value="Winged helix-like DNA-binding domain superfamily/Winged helix DNA-binding domain"/>
    <property type="match status" value="1"/>
</dbReference>
<evidence type="ECO:0000259" key="5">
    <source>
        <dbReference type="PROSITE" id="PS50931"/>
    </source>
</evidence>
<dbReference type="GO" id="GO:0003677">
    <property type="term" value="F:DNA binding"/>
    <property type="evidence" value="ECO:0007669"/>
    <property type="project" value="UniProtKB-KW"/>
</dbReference>
<dbReference type="InterPro" id="IPR037402">
    <property type="entry name" value="YidZ_PBP2"/>
</dbReference>
<dbReference type="SUPFAM" id="SSF46785">
    <property type="entry name" value="Winged helix' DNA-binding domain"/>
    <property type="match status" value="1"/>
</dbReference>
<evidence type="ECO:0000256" key="2">
    <source>
        <dbReference type="ARBA" id="ARBA00023015"/>
    </source>
</evidence>
<keyword evidence="3" id="KW-0238">DNA-binding</keyword>
<comment type="similarity">
    <text evidence="1">Belongs to the LysR transcriptional regulatory family.</text>
</comment>
<dbReference type="Proteomes" id="UP000215595">
    <property type="component" value="Unassembled WGS sequence"/>
</dbReference>
<comment type="caution">
    <text evidence="6">The sequence shown here is derived from an EMBL/GenBank/DDBJ whole genome shotgun (WGS) entry which is preliminary data.</text>
</comment>
<reference evidence="6 7" key="1">
    <citation type="submission" date="2017-03" db="EMBL/GenBank/DDBJ databases">
        <title>Lifting the veil on microbial sulfur biogeochemistry in mining wastewaters.</title>
        <authorList>
            <person name="Kantor R.S."/>
            <person name="Colenbrander Nelson T."/>
            <person name="Marshall S."/>
            <person name="Bennett D."/>
            <person name="Apte S."/>
            <person name="Camacho D."/>
            <person name="Thomas B.C."/>
            <person name="Warren L.A."/>
            <person name="Banfield J.F."/>
        </authorList>
    </citation>
    <scope>NUCLEOTIDE SEQUENCE [LARGE SCALE GENOMIC DNA]</scope>
    <source>
        <strain evidence="6">32-69-9</strain>
    </source>
</reference>
<name>A0A258FC28_9CAUL</name>
<feature type="domain" description="HTH lysR-type" evidence="5">
    <location>
        <begin position="9"/>
        <end position="66"/>
    </location>
</feature>
<dbReference type="InterPro" id="IPR036388">
    <property type="entry name" value="WH-like_DNA-bd_sf"/>
</dbReference>
<sequence>MNDTTVRRLDPALLMIFQETYRTGKLSLAGERLGLTPSAVSHALVRLRDIFQDDLFRRLPHGVQPTVRAHALAPAVALALEALRDLVQPQARFEPSTTDRCFRLSMLDAGASLLLPDLLAGASSAAPSATLTTRAVTRDATLAALSRGDLDLAVGYFWNPPAGIQVEPLMQEDYAVVWNGSTPPPDSLDAYVAARHLLVSSDGEPSGIVDVTLRKLGRRRKVAATAPNFFVALAAVAEADLVVTVPRRFALRWADRFDLSVTEPPLSIRSFTMAMAWSVDAKADEGLAWLRGLMAEIVAANENRPAGFPTGL</sequence>
<dbReference type="InterPro" id="IPR005119">
    <property type="entry name" value="LysR_subst-bd"/>
</dbReference>
<dbReference type="GO" id="GO:0003700">
    <property type="term" value="F:DNA-binding transcription factor activity"/>
    <property type="evidence" value="ECO:0007669"/>
    <property type="project" value="InterPro"/>
</dbReference>
<dbReference type="EMBL" id="NCEB01000051">
    <property type="protein sequence ID" value="OYX30031.1"/>
    <property type="molecule type" value="Genomic_DNA"/>
</dbReference>
<evidence type="ECO:0000313" key="6">
    <source>
        <dbReference type="EMBL" id="OYX30031.1"/>
    </source>
</evidence>
<dbReference type="PROSITE" id="PS50931">
    <property type="entry name" value="HTH_LYSR"/>
    <property type="match status" value="1"/>
</dbReference>
<evidence type="ECO:0000256" key="1">
    <source>
        <dbReference type="ARBA" id="ARBA00009437"/>
    </source>
</evidence>
<dbReference type="Pfam" id="PF03466">
    <property type="entry name" value="LysR_substrate"/>
    <property type="match status" value="1"/>
</dbReference>
<organism evidence="6 7">
    <name type="scientific">Brevundimonas subvibrioides</name>
    <dbReference type="NCBI Taxonomy" id="74313"/>
    <lineage>
        <taxon>Bacteria</taxon>
        <taxon>Pseudomonadati</taxon>
        <taxon>Pseudomonadota</taxon>
        <taxon>Alphaproteobacteria</taxon>
        <taxon>Caulobacterales</taxon>
        <taxon>Caulobacteraceae</taxon>
        <taxon>Brevundimonas</taxon>
    </lineage>
</organism>
<proteinExistence type="inferred from homology"/>
<dbReference type="InterPro" id="IPR036390">
    <property type="entry name" value="WH_DNA-bd_sf"/>
</dbReference>
<dbReference type="Pfam" id="PF00126">
    <property type="entry name" value="HTH_1"/>
    <property type="match status" value="1"/>
</dbReference>
<dbReference type="InterPro" id="IPR050389">
    <property type="entry name" value="LysR-type_TF"/>
</dbReference>
<keyword evidence="2" id="KW-0805">Transcription regulation</keyword>
<evidence type="ECO:0000313" key="7">
    <source>
        <dbReference type="Proteomes" id="UP000215595"/>
    </source>
</evidence>
<gene>
    <name evidence="6" type="ORF">B7Z01_15025</name>
</gene>
<protein>
    <recommendedName>
        <fullName evidence="5">HTH lysR-type domain-containing protein</fullName>
    </recommendedName>
</protein>
<keyword evidence="4" id="KW-0804">Transcription</keyword>
<dbReference type="PANTHER" id="PTHR30118">
    <property type="entry name" value="HTH-TYPE TRANSCRIPTIONAL REGULATOR LEUO-RELATED"/>
    <property type="match status" value="1"/>
</dbReference>
<dbReference type="InterPro" id="IPR000847">
    <property type="entry name" value="LysR_HTH_N"/>
</dbReference>
<evidence type="ECO:0000256" key="3">
    <source>
        <dbReference type="ARBA" id="ARBA00023125"/>
    </source>
</evidence>
<dbReference type="AlphaFoldDB" id="A0A258FC28"/>
<accession>A0A258FC28</accession>
<dbReference type="CDD" id="cd08417">
    <property type="entry name" value="PBP2_Nitroaromatics_like"/>
    <property type="match status" value="1"/>
</dbReference>
<dbReference type="SUPFAM" id="SSF53850">
    <property type="entry name" value="Periplasmic binding protein-like II"/>
    <property type="match status" value="1"/>
</dbReference>